<dbReference type="PANTHER" id="PTHR36234:SF5">
    <property type="entry name" value="LYSYL ENDOPEPTIDASE"/>
    <property type="match status" value="1"/>
</dbReference>
<dbReference type="Gene3D" id="2.40.10.10">
    <property type="entry name" value="Trypsin-like serine proteases"/>
    <property type="match status" value="2"/>
</dbReference>
<dbReference type="InterPro" id="IPR009003">
    <property type="entry name" value="Peptidase_S1_PA"/>
</dbReference>
<name>A0A9W6TV66_9STRA</name>
<feature type="transmembrane region" description="Helical" evidence="2">
    <location>
        <begin position="35"/>
        <end position="57"/>
    </location>
</feature>
<evidence type="ECO:0000313" key="4">
    <source>
        <dbReference type="Proteomes" id="UP001165121"/>
    </source>
</evidence>
<proteinExistence type="predicted"/>
<dbReference type="OrthoDB" id="115707at2759"/>
<sequence length="476" mass="50714">MHVHQYSCDELPGIRPIPSRHSAIWLLRVTFTDRVVVRVVTMMQIHFAVLLALCGLVRTFAQTSGQEVAILVGAGCKFSNYSALPKSTLNEPSYRLELSPGLGKGIYVLHFTQFNLPEADVLVIRATDAPNASLPAAVLSGKNATGKFYSTAIAGNGVNIELFKASTPDKTKSSSTCKGFTVSGLLFSPKEIVDEVEHKKVRVKVPLVKMADVKEYDNDDNDESICGTDESVEAACAPSSTNSGEGVVMLAKSQPVARLSIIKENGMVIAYCTGWLLGCEGHLITNQHCIGSNQDALNTKVEFLAESTSCRGGESCDTRGGCPGPVGVTTTSLVAVSEDLDYALVRLGGNTSSYNYSGLYEKTGGYLQFRGSGAVLDETIYIPQHPLGYGKRIAWLYNGQPGRVESLTVTECGKNDVGYYVDTQEGSSGSPIIATKDNNVIALHHCGGCLNGAIPAQSIIADLTKKGVLPSCTVAK</sequence>
<dbReference type="EMBL" id="BSXT01000271">
    <property type="protein sequence ID" value="GMF23030.1"/>
    <property type="molecule type" value="Genomic_DNA"/>
</dbReference>
<dbReference type="Proteomes" id="UP001165121">
    <property type="component" value="Unassembled WGS sequence"/>
</dbReference>
<protein>
    <submittedName>
        <fullName evidence="3">Unnamed protein product</fullName>
    </submittedName>
</protein>
<dbReference type="AlphaFoldDB" id="A0A9W6TV66"/>
<evidence type="ECO:0000256" key="2">
    <source>
        <dbReference type="SAM" id="Phobius"/>
    </source>
</evidence>
<reference evidence="3" key="1">
    <citation type="submission" date="2023-04" db="EMBL/GenBank/DDBJ databases">
        <title>Phytophthora fragariaefolia NBRC 109709.</title>
        <authorList>
            <person name="Ichikawa N."/>
            <person name="Sato H."/>
            <person name="Tonouchi N."/>
        </authorList>
    </citation>
    <scope>NUCLEOTIDE SEQUENCE</scope>
    <source>
        <strain evidence="3">NBRC 109709</strain>
    </source>
</reference>
<dbReference type="InterPro" id="IPR043504">
    <property type="entry name" value="Peptidase_S1_PA_chymotrypsin"/>
</dbReference>
<evidence type="ECO:0000313" key="3">
    <source>
        <dbReference type="EMBL" id="GMF23030.1"/>
    </source>
</evidence>
<keyword evidence="2" id="KW-1133">Transmembrane helix</keyword>
<keyword evidence="2" id="KW-0472">Membrane</keyword>
<keyword evidence="1" id="KW-0843">Virulence</keyword>
<keyword evidence="2" id="KW-0812">Transmembrane</keyword>
<comment type="caution">
    <text evidence="3">The sequence shown here is derived from an EMBL/GenBank/DDBJ whole genome shotgun (WGS) entry which is preliminary data.</text>
</comment>
<dbReference type="PANTHER" id="PTHR36234">
    <property type="entry name" value="LYSYL ENDOPEPTIDASE"/>
    <property type="match status" value="1"/>
</dbReference>
<dbReference type="SUPFAM" id="SSF50494">
    <property type="entry name" value="Trypsin-like serine proteases"/>
    <property type="match status" value="1"/>
</dbReference>
<evidence type="ECO:0000256" key="1">
    <source>
        <dbReference type="ARBA" id="ARBA00023026"/>
    </source>
</evidence>
<gene>
    <name evidence="3" type="ORF">Pfra01_000353800</name>
</gene>
<dbReference type="Pfam" id="PF13365">
    <property type="entry name" value="Trypsin_2"/>
    <property type="match status" value="1"/>
</dbReference>
<keyword evidence="4" id="KW-1185">Reference proteome</keyword>
<accession>A0A9W6TV66</accession>
<organism evidence="3 4">
    <name type="scientific">Phytophthora fragariaefolia</name>
    <dbReference type="NCBI Taxonomy" id="1490495"/>
    <lineage>
        <taxon>Eukaryota</taxon>
        <taxon>Sar</taxon>
        <taxon>Stramenopiles</taxon>
        <taxon>Oomycota</taxon>
        <taxon>Peronosporomycetes</taxon>
        <taxon>Peronosporales</taxon>
        <taxon>Peronosporaceae</taxon>
        <taxon>Phytophthora</taxon>
    </lineage>
</organism>